<dbReference type="RefSeq" id="XP_013272057.1">
    <property type="nucleotide sequence ID" value="XM_013416603.1"/>
</dbReference>
<name>A0A0D2IP45_9EURO</name>
<dbReference type="EMBL" id="KN847478">
    <property type="protein sequence ID" value="KIX04921.1"/>
    <property type="molecule type" value="Genomic_DNA"/>
</dbReference>
<evidence type="ECO:0000256" key="2">
    <source>
        <dbReference type="ARBA" id="ARBA00005997"/>
    </source>
</evidence>
<evidence type="ECO:0000256" key="5">
    <source>
        <dbReference type="ARBA" id="ARBA00022723"/>
    </source>
</evidence>
<dbReference type="InterPro" id="IPR044831">
    <property type="entry name" value="Ccp1-like"/>
</dbReference>
<dbReference type="GO" id="GO:0020037">
    <property type="term" value="F:heme binding"/>
    <property type="evidence" value="ECO:0007669"/>
    <property type="project" value="UniProtKB-UniRule"/>
</dbReference>
<keyword evidence="5" id="KW-0479">Metal-binding</keyword>
<evidence type="ECO:0000256" key="7">
    <source>
        <dbReference type="ARBA" id="ARBA00023004"/>
    </source>
</evidence>
<evidence type="ECO:0000256" key="8">
    <source>
        <dbReference type="RuleBase" id="RU363051"/>
    </source>
</evidence>
<dbReference type="OrthoDB" id="2859658at2759"/>
<keyword evidence="11" id="KW-1185">Reference proteome</keyword>
<dbReference type="GO" id="GO:0042744">
    <property type="term" value="P:hydrogen peroxide catabolic process"/>
    <property type="evidence" value="ECO:0007669"/>
    <property type="project" value="TreeGrafter"/>
</dbReference>
<proteinExistence type="inferred from homology"/>
<dbReference type="GO" id="GO:0034599">
    <property type="term" value="P:cellular response to oxidative stress"/>
    <property type="evidence" value="ECO:0007669"/>
    <property type="project" value="InterPro"/>
</dbReference>
<evidence type="ECO:0000256" key="4">
    <source>
        <dbReference type="ARBA" id="ARBA00022617"/>
    </source>
</evidence>
<dbReference type="PRINTS" id="PR00459">
    <property type="entry name" value="ASPEROXIDASE"/>
</dbReference>
<reference evidence="10 11" key="1">
    <citation type="submission" date="2015-01" db="EMBL/GenBank/DDBJ databases">
        <title>The Genome Sequence of Rhinocladiella mackenzie CBS 650.93.</title>
        <authorList>
            <consortium name="The Broad Institute Genomics Platform"/>
            <person name="Cuomo C."/>
            <person name="de Hoog S."/>
            <person name="Gorbushina A."/>
            <person name="Stielow B."/>
            <person name="Teixiera M."/>
            <person name="Abouelleil A."/>
            <person name="Chapman S.B."/>
            <person name="Priest M."/>
            <person name="Young S.K."/>
            <person name="Wortman J."/>
            <person name="Nusbaum C."/>
            <person name="Birren B."/>
        </authorList>
    </citation>
    <scope>NUCLEOTIDE SEQUENCE [LARGE SCALE GENOMIC DNA]</scope>
    <source>
        <strain evidence="10 11">CBS 650.93</strain>
    </source>
</reference>
<dbReference type="InterPro" id="IPR010255">
    <property type="entry name" value="Haem_peroxidase_sf"/>
</dbReference>
<dbReference type="GO" id="GO:0046872">
    <property type="term" value="F:metal ion binding"/>
    <property type="evidence" value="ECO:0007669"/>
    <property type="project" value="UniProtKB-UniRule"/>
</dbReference>
<feature type="domain" description="Plant heme peroxidase family profile" evidence="9">
    <location>
        <begin position="1"/>
        <end position="127"/>
    </location>
</feature>
<dbReference type="SUPFAM" id="SSF48113">
    <property type="entry name" value="Heme-dependent peroxidases"/>
    <property type="match status" value="1"/>
</dbReference>
<dbReference type="PANTHER" id="PTHR31356">
    <property type="entry name" value="THYLAKOID LUMENAL 29 KDA PROTEIN, CHLOROPLASTIC-RELATED"/>
    <property type="match status" value="1"/>
</dbReference>
<dbReference type="PRINTS" id="PR00458">
    <property type="entry name" value="PEROXIDASE"/>
</dbReference>
<comment type="similarity">
    <text evidence="2">Belongs to the peroxidase family. Cytochrome c peroxidase subfamily.</text>
</comment>
<organism evidence="10 11">
    <name type="scientific">Rhinocladiella mackenziei CBS 650.93</name>
    <dbReference type="NCBI Taxonomy" id="1442369"/>
    <lineage>
        <taxon>Eukaryota</taxon>
        <taxon>Fungi</taxon>
        <taxon>Dikarya</taxon>
        <taxon>Ascomycota</taxon>
        <taxon>Pezizomycotina</taxon>
        <taxon>Eurotiomycetes</taxon>
        <taxon>Chaetothyriomycetidae</taxon>
        <taxon>Chaetothyriales</taxon>
        <taxon>Herpotrichiellaceae</taxon>
        <taxon>Rhinocladiella</taxon>
    </lineage>
</organism>
<dbReference type="InterPro" id="IPR002016">
    <property type="entry name" value="Haem_peroxidase"/>
</dbReference>
<evidence type="ECO:0000256" key="3">
    <source>
        <dbReference type="ARBA" id="ARBA00022559"/>
    </source>
</evidence>
<dbReference type="VEuPathDB" id="FungiDB:Z518_05792"/>
<evidence type="ECO:0000313" key="10">
    <source>
        <dbReference type="EMBL" id="KIX04921.1"/>
    </source>
</evidence>
<dbReference type="HOGENOM" id="CLU_036959_5_0_1"/>
<dbReference type="PANTHER" id="PTHR31356:SF36">
    <property type="entry name" value="L-ASCORBATE PEROXIDASE 3"/>
    <property type="match status" value="1"/>
</dbReference>
<evidence type="ECO:0000259" key="9">
    <source>
        <dbReference type="PROSITE" id="PS50873"/>
    </source>
</evidence>
<dbReference type="PROSITE" id="PS50873">
    <property type="entry name" value="PEROXIDASE_4"/>
    <property type="match status" value="1"/>
</dbReference>
<evidence type="ECO:0000256" key="1">
    <source>
        <dbReference type="ARBA" id="ARBA00003917"/>
    </source>
</evidence>
<evidence type="ECO:0000256" key="6">
    <source>
        <dbReference type="ARBA" id="ARBA00023002"/>
    </source>
</evidence>
<keyword evidence="6 8" id="KW-0560">Oxidoreductase</keyword>
<dbReference type="GO" id="GO:0004601">
    <property type="term" value="F:peroxidase activity"/>
    <property type="evidence" value="ECO:0007669"/>
    <property type="project" value="UniProtKB-KW"/>
</dbReference>
<dbReference type="GeneID" id="25293863"/>
<dbReference type="InterPro" id="IPR002207">
    <property type="entry name" value="Peroxidase_I"/>
</dbReference>
<evidence type="ECO:0000313" key="11">
    <source>
        <dbReference type="Proteomes" id="UP000053617"/>
    </source>
</evidence>
<keyword evidence="3 8" id="KW-0575">Peroxidase</keyword>
<comment type="function">
    <text evidence="1">Destroys radicals which are normally produced within the cells and which are toxic to biological systems.</text>
</comment>
<dbReference type="Gene3D" id="1.10.420.10">
    <property type="entry name" value="Peroxidase, domain 2"/>
    <property type="match status" value="1"/>
</dbReference>
<gene>
    <name evidence="10" type="ORF">Z518_05792</name>
</gene>
<dbReference type="EC" id="1.11.1.-" evidence="8"/>
<sequence>MGFNDQEIVALSAAHNLGPCHGDRSGFEGKWVNNPTRFSNTYFKLLKMHDWKKTKLANGPEQFVYVDEDLEGGEADGEAEELMMLPTDMALLHDPSFRAWVDKYAEDKELFFRDFAKVFAKLLELGI</sequence>
<keyword evidence="7" id="KW-0408">Iron</keyword>
<dbReference type="GO" id="GO:0000302">
    <property type="term" value="P:response to reactive oxygen species"/>
    <property type="evidence" value="ECO:0007669"/>
    <property type="project" value="TreeGrafter"/>
</dbReference>
<dbReference type="Pfam" id="PF00141">
    <property type="entry name" value="peroxidase"/>
    <property type="match status" value="1"/>
</dbReference>
<dbReference type="Proteomes" id="UP000053617">
    <property type="component" value="Unassembled WGS sequence"/>
</dbReference>
<protein>
    <recommendedName>
        <fullName evidence="8">Peroxidase</fullName>
        <ecNumber evidence="8">1.11.1.-</ecNumber>
    </recommendedName>
</protein>
<dbReference type="AlphaFoldDB" id="A0A0D2IP45"/>
<keyword evidence="4" id="KW-0349">Heme</keyword>
<dbReference type="STRING" id="1442369.A0A0D2IP45"/>
<accession>A0A0D2IP45</accession>